<feature type="compositionally biased region" description="Acidic residues" evidence="4">
    <location>
        <begin position="280"/>
        <end position="318"/>
    </location>
</feature>
<dbReference type="Gene3D" id="3.80.10.10">
    <property type="entry name" value="Ribonuclease Inhibitor"/>
    <property type="match status" value="1"/>
</dbReference>
<dbReference type="Pfam" id="PF14580">
    <property type="entry name" value="LRR_9"/>
    <property type="match status" value="1"/>
</dbReference>
<dbReference type="AlphaFoldDB" id="A0A498HYD7"/>
<sequence>MDEIWERAVETALEGQTDHAAARALTLDGAVKCVQGRLPPPGLLEKFQNLQHLSIANVGVSSLEQFPRLRNLQKLILSDNRIAGGLEFLVEAGLNSLRDLDLSNNRIQQVEDLAPLAQLRLVSLDLYECPVTHVKDYRSRVFGLIKSLKYLDKMDADENERPESDDEEEDEEDEEDDPGSGEIDGEERPFEMTNGHSEAVEGVVDVDEDEESDADEEETVTAGRVNGANHPAENGFRFAAAGEDGDEDEEEPDEDDENDSGEEIDEDGEDDDVVEVHEIEDSDDEEDGVEYDEDDDDDDDDEDDEEEEVDNDEGDLAEPESTGRLTSTEGEIDGHEQGEDDDADEDDNGETGEEEQLVEEDVEFEDEDGDEEEEDYGGGYLVQPVAQAEEEDAGGSDMDPGNEEGDGEEEEVEDEEDDEVEVLPPSSSSQLKRKRDGDADSDDNGEDDEEDDDVVEYSKSSKKHPSTSLLPKPFHNFNARDRTTTTTRFVSPLKISAKAKESSDESTPTIAEIAAIAGGLISTPVIGWSLYTLKTTGCGLPPGPGGSIGALEGVSYLAVLGIVGWSLYTKTKTGSGLPNGPFGLLGAVEGLSFLSLLSILVTARNSSKVATDNQVPIFSSTQAKNFFSTVVARKVMRERQIIWDDLSLSDIICFDDLIEQYRLHRVNFLPPNYNISMVQEFYSNIPSNFLESGRVVYVRGVMVAFDPSIICTVRELDLSSASVSSKYNVATSQYDLSAYHREAYVDPSIPLVKGQVSKSRLKPFYRIWSDFIRRNVLGMSNNAQDDPKPVPPPNASQDRKIAYLKSEINSLRKQFVDFKSLIRQSTSSPFVSHSISTPSLSQTSLNPSSFVPEPSLHPPKLVP</sequence>
<dbReference type="Proteomes" id="UP000290289">
    <property type="component" value="Chromosome 15"/>
</dbReference>
<gene>
    <name evidence="5" type="ORF">DVH24_029885</name>
</gene>
<feature type="compositionally biased region" description="Acidic residues" evidence="4">
    <location>
        <begin position="439"/>
        <end position="455"/>
    </location>
</feature>
<comment type="caution">
    <text evidence="5">The sequence shown here is derived from an EMBL/GenBank/DDBJ whole genome shotgun (WGS) entry which is preliminary data.</text>
</comment>
<feature type="compositionally biased region" description="Acidic residues" evidence="4">
    <location>
        <begin position="204"/>
        <end position="219"/>
    </location>
</feature>
<feature type="compositionally biased region" description="Polar residues" evidence="4">
    <location>
        <begin position="826"/>
        <end position="849"/>
    </location>
</feature>
<feature type="compositionally biased region" description="Acidic residues" evidence="4">
    <location>
        <begin position="388"/>
        <end position="421"/>
    </location>
</feature>
<dbReference type="GO" id="GO:0005634">
    <property type="term" value="C:nucleus"/>
    <property type="evidence" value="ECO:0007669"/>
    <property type="project" value="TreeGrafter"/>
</dbReference>
<evidence type="ECO:0000256" key="1">
    <source>
        <dbReference type="ARBA" id="ARBA00022614"/>
    </source>
</evidence>
<dbReference type="GO" id="GO:0042393">
    <property type="term" value="F:histone binding"/>
    <property type="evidence" value="ECO:0007669"/>
    <property type="project" value="TreeGrafter"/>
</dbReference>
<evidence type="ECO:0000256" key="4">
    <source>
        <dbReference type="SAM" id="MobiDB-lite"/>
    </source>
</evidence>
<dbReference type="InterPro" id="IPR045081">
    <property type="entry name" value="AN32"/>
</dbReference>
<reference evidence="5 6" key="1">
    <citation type="submission" date="2018-10" db="EMBL/GenBank/DDBJ databases">
        <title>A high-quality apple genome assembly.</title>
        <authorList>
            <person name="Hu J."/>
        </authorList>
    </citation>
    <scope>NUCLEOTIDE SEQUENCE [LARGE SCALE GENOMIC DNA]</scope>
    <source>
        <strain evidence="6">cv. HFTH1</strain>
        <tissue evidence="5">Young leaf</tissue>
    </source>
</reference>
<evidence type="ECO:0000256" key="3">
    <source>
        <dbReference type="ARBA" id="ARBA00025777"/>
    </source>
</evidence>
<protein>
    <recommendedName>
        <fullName evidence="7">U2A'/phosphoprotein 32 family A C-terminal domain-containing protein</fullName>
    </recommendedName>
</protein>
<name>A0A498HYD7_MALDO</name>
<organism evidence="5 6">
    <name type="scientific">Malus domestica</name>
    <name type="common">Apple</name>
    <name type="synonym">Pyrus malus</name>
    <dbReference type="NCBI Taxonomy" id="3750"/>
    <lineage>
        <taxon>Eukaryota</taxon>
        <taxon>Viridiplantae</taxon>
        <taxon>Streptophyta</taxon>
        <taxon>Embryophyta</taxon>
        <taxon>Tracheophyta</taxon>
        <taxon>Spermatophyta</taxon>
        <taxon>Magnoliopsida</taxon>
        <taxon>eudicotyledons</taxon>
        <taxon>Gunneridae</taxon>
        <taxon>Pentapetalae</taxon>
        <taxon>rosids</taxon>
        <taxon>fabids</taxon>
        <taxon>Rosales</taxon>
        <taxon>Rosaceae</taxon>
        <taxon>Amygdaloideae</taxon>
        <taxon>Maleae</taxon>
        <taxon>Malus</taxon>
    </lineage>
</organism>
<dbReference type="InterPro" id="IPR001611">
    <property type="entry name" value="Leu-rich_rpt"/>
</dbReference>
<keyword evidence="6" id="KW-1185">Reference proteome</keyword>
<keyword evidence="2" id="KW-0677">Repeat</keyword>
<dbReference type="PROSITE" id="PS51450">
    <property type="entry name" value="LRR"/>
    <property type="match status" value="1"/>
</dbReference>
<evidence type="ECO:0008006" key="7">
    <source>
        <dbReference type="Google" id="ProtNLM"/>
    </source>
</evidence>
<dbReference type="PANTHER" id="PTHR11375">
    <property type="entry name" value="ACIDIC LEUCINE-RICH NUCLEAR PHOSPHOPROTEIN 32"/>
    <property type="match status" value="1"/>
</dbReference>
<feature type="region of interest" description="Disordered" evidence="4">
    <location>
        <begin position="155"/>
        <end position="478"/>
    </location>
</feature>
<evidence type="ECO:0000256" key="2">
    <source>
        <dbReference type="ARBA" id="ARBA00022737"/>
    </source>
</evidence>
<dbReference type="PANTHER" id="PTHR11375:SF0">
    <property type="entry name" value="ACIDIC LEUCINE-RICH NUCLEAR PHOSPHOPROTEIN 32 FAMILY MEMBER A"/>
    <property type="match status" value="1"/>
</dbReference>
<feature type="compositionally biased region" description="Acidic residues" evidence="4">
    <location>
        <begin position="338"/>
        <end position="376"/>
    </location>
</feature>
<dbReference type="InterPro" id="IPR032675">
    <property type="entry name" value="LRR_dom_sf"/>
</dbReference>
<evidence type="ECO:0000313" key="6">
    <source>
        <dbReference type="Proteomes" id="UP000290289"/>
    </source>
</evidence>
<dbReference type="STRING" id="3750.A0A498HYD7"/>
<feature type="compositionally biased region" description="Acidic residues" evidence="4">
    <location>
        <begin position="243"/>
        <end position="273"/>
    </location>
</feature>
<dbReference type="SUPFAM" id="SSF52058">
    <property type="entry name" value="L domain-like"/>
    <property type="match status" value="1"/>
</dbReference>
<dbReference type="FunFam" id="3.80.10.10:FF:000131">
    <property type="entry name" value="acidic leucine-rich nuclear phosphoprotein 32-related protein-like"/>
    <property type="match status" value="1"/>
</dbReference>
<evidence type="ECO:0000313" key="5">
    <source>
        <dbReference type="EMBL" id="RXH75164.1"/>
    </source>
</evidence>
<accession>A0A498HYD7</accession>
<keyword evidence="1" id="KW-0433">Leucine-rich repeat</keyword>
<proteinExistence type="inferred from homology"/>
<feature type="region of interest" description="Disordered" evidence="4">
    <location>
        <begin position="826"/>
        <end position="863"/>
    </location>
</feature>
<comment type="similarity">
    <text evidence="3">Belongs to the ANP32 family.</text>
</comment>
<dbReference type="EMBL" id="RDQH01000341">
    <property type="protein sequence ID" value="RXH75164.1"/>
    <property type="molecule type" value="Genomic_DNA"/>
</dbReference>
<feature type="compositionally biased region" description="Acidic residues" evidence="4">
    <location>
        <begin position="163"/>
        <end position="185"/>
    </location>
</feature>